<dbReference type="PROSITE" id="PS00154">
    <property type="entry name" value="ATPASE_E1_E2"/>
    <property type="match status" value="1"/>
</dbReference>
<evidence type="ECO:0000256" key="10">
    <source>
        <dbReference type="ARBA" id="ARBA00023136"/>
    </source>
</evidence>
<dbReference type="InterPro" id="IPR045800">
    <property type="entry name" value="HMBD"/>
</dbReference>
<evidence type="ECO:0000256" key="5">
    <source>
        <dbReference type="ARBA" id="ARBA00022723"/>
    </source>
</evidence>
<keyword evidence="9 11" id="KW-1133">Transmembrane helix</keyword>
<dbReference type="Proteomes" id="UP000252884">
    <property type="component" value="Unassembled WGS sequence"/>
</dbReference>
<dbReference type="InterPro" id="IPR036412">
    <property type="entry name" value="HAD-like_sf"/>
</dbReference>
<gene>
    <name evidence="14" type="ORF">DES41_110251</name>
</gene>
<dbReference type="PANTHER" id="PTHR43520:SF8">
    <property type="entry name" value="P-TYPE CU(+) TRANSPORTER"/>
    <property type="match status" value="1"/>
</dbReference>
<dbReference type="Gene3D" id="2.70.150.10">
    <property type="entry name" value="Calcium-transporting ATPase, cytoplasmic transduction domain A"/>
    <property type="match status" value="1"/>
</dbReference>
<evidence type="ECO:0000256" key="6">
    <source>
        <dbReference type="ARBA" id="ARBA00022741"/>
    </source>
</evidence>
<dbReference type="PANTHER" id="PTHR43520">
    <property type="entry name" value="ATP7, ISOFORM B"/>
    <property type="match status" value="1"/>
</dbReference>
<dbReference type="PRINTS" id="PR00119">
    <property type="entry name" value="CATATPASE"/>
</dbReference>
<dbReference type="CDD" id="cd02094">
    <property type="entry name" value="P-type_ATPase_Cu-like"/>
    <property type="match status" value="1"/>
</dbReference>
<evidence type="ECO:0000256" key="9">
    <source>
        <dbReference type="ARBA" id="ARBA00022989"/>
    </source>
</evidence>
<dbReference type="NCBIfam" id="TIGR01511">
    <property type="entry name" value="ATPase-IB1_Cu"/>
    <property type="match status" value="1"/>
</dbReference>
<evidence type="ECO:0000313" key="15">
    <source>
        <dbReference type="Proteomes" id="UP000252884"/>
    </source>
</evidence>
<dbReference type="Gene3D" id="3.40.1110.10">
    <property type="entry name" value="Calcium-transporting ATPase, cytoplasmic domain N"/>
    <property type="match status" value="1"/>
</dbReference>
<dbReference type="SUPFAM" id="SSF56784">
    <property type="entry name" value="HAD-like"/>
    <property type="match status" value="1"/>
</dbReference>
<dbReference type="Pfam" id="PF19335">
    <property type="entry name" value="HMBD"/>
    <property type="match status" value="1"/>
</dbReference>
<evidence type="ECO:0000256" key="7">
    <source>
        <dbReference type="ARBA" id="ARBA00022840"/>
    </source>
</evidence>
<dbReference type="InterPro" id="IPR027256">
    <property type="entry name" value="P-typ_ATPase_IB"/>
</dbReference>
<dbReference type="InterPro" id="IPR008250">
    <property type="entry name" value="ATPase_P-typ_transduc_dom_A_sf"/>
</dbReference>
<evidence type="ECO:0000256" key="3">
    <source>
        <dbReference type="ARBA" id="ARBA00022475"/>
    </source>
</evidence>
<feature type="transmembrane region" description="Helical" evidence="11">
    <location>
        <begin position="642"/>
        <end position="661"/>
    </location>
</feature>
<keyword evidence="7 11" id="KW-0067">ATP-binding</keyword>
<protein>
    <submittedName>
        <fullName evidence="14">Cu+-exporting ATPase</fullName>
    </submittedName>
</protein>
<keyword evidence="10 11" id="KW-0472">Membrane</keyword>
<feature type="transmembrane region" description="Helical" evidence="11">
    <location>
        <begin position="144"/>
        <end position="163"/>
    </location>
</feature>
<feature type="transmembrane region" description="Helical" evidence="11">
    <location>
        <begin position="74"/>
        <end position="93"/>
    </location>
</feature>
<keyword evidence="4 11" id="KW-0812">Transmembrane</keyword>
<evidence type="ECO:0000259" key="12">
    <source>
        <dbReference type="Pfam" id="PF00122"/>
    </source>
</evidence>
<dbReference type="OrthoDB" id="8552908at2"/>
<feature type="transmembrane region" description="Helical" evidence="11">
    <location>
        <begin position="667"/>
        <end position="689"/>
    </location>
</feature>
<evidence type="ECO:0000259" key="13">
    <source>
        <dbReference type="Pfam" id="PF19335"/>
    </source>
</evidence>
<dbReference type="InterPro" id="IPR001757">
    <property type="entry name" value="P_typ_ATPase"/>
</dbReference>
<proteinExistence type="inferred from homology"/>
<evidence type="ECO:0000313" key="14">
    <source>
        <dbReference type="EMBL" id="RCW66886.1"/>
    </source>
</evidence>
<dbReference type="NCBIfam" id="TIGR01525">
    <property type="entry name" value="ATPase-IB_hvy"/>
    <property type="match status" value="1"/>
</dbReference>
<feature type="transmembrane region" description="Helical" evidence="11">
    <location>
        <begin position="42"/>
        <end position="62"/>
    </location>
</feature>
<comment type="subcellular location">
    <subcellularLocation>
        <location evidence="1">Cell membrane</location>
        <topology evidence="1">Multi-pass membrane protein</topology>
    </subcellularLocation>
</comment>
<dbReference type="InterPro" id="IPR023298">
    <property type="entry name" value="ATPase_P-typ_TM_dom_sf"/>
</dbReference>
<dbReference type="NCBIfam" id="TIGR01494">
    <property type="entry name" value="ATPase_P-type"/>
    <property type="match status" value="1"/>
</dbReference>
<feature type="transmembrane region" description="Helical" evidence="11">
    <location>
        <begin position="298"/>
        <end position="320"/>
    </location>
</feature>
<feature type="transmembrane region" description="Helical" evidence="11">
    <location>
        <begin position="326"/>
        <end position="349"/>
    </location>
</feature>
<dbReference type="InterPro" id="IPR044492">
    <property type="entry name" value="P_typ_ATPase_HD_dom"/>
</dbReference>
<comment type="similarity">
    <text evidence="2 11">Belongs to the cation transport ATPase (P-type) (TC 3.A.3) family. Type IB subfamily.</text>
</comment>
<dbReference type="EMBL" id="QPJK01000010">
    <property type="protein sequence ID" value="RCW66886.1"/>
    <property type="molecule type" value="Genomic_DNA"/>
</dbReference>
<dbReference type="SFLD" id="SFLDS00003">
    <property type="entry name" value="Haloacid_Dehalogenase"/>
    <property type="match status" value="1"/>
</dbReference>
<dbReference type="InterPro" id="IPR023214">
    <property type="entry name" value="HAD_sf"/>
</dbReference>
<keyword evidence="3 11" id="KW-1003">Cell membrane</keyword>
<evidence type="ECO:0000256" key="4">
    <source>
        <dbReference type="ARBA" id="ARBA00022692"/>
    </source>
</evidence>
<dbReference type="Pfam" id="PF00702">
    <property type="entry name" value="Hydrolase"/>
    <property type="match status" value="1"/>
</dbReference>
<dbReference type="InterPro" id="IPR023299">
    <property type="entry name" value="ATPase_P-typ_cyto_dom_N"/>
</dbReference>
<evidence type="ECO:0000256" key="1">
    <source>
        <dbReference type="ARBA" id="ARBA00004651"/>
    </source>
</evidence>
<reference evidence="14 15" key="1">
    <citation type="submission" date="2018-07" db="EMBL/GenBank/DDBJ databases">
        <title>Genomic Encyclopedia of Type Strains, Phase IV (KMG-IV): sequencing the most valuable type-strain genomes for metagenomic binning, comparative biology and taxonomic classification.</title>
        <authorList>
            <person name="Goeker M."/>
        </authorList>
    </citation>
    <scope>NUCLEOTIDE SEQUENCE [LARGE SCALE GENOMIC DNA]</scope>
    <source>
        <strain evidence="14 15">DSM 21634</strain>
    </source>
</reference>
<organism evidence="14 15">
    <name type="scientific">Pseudorhodoferax soli</name>
    <dbReference type="NCBI Taxonomy" id="545864"/>
    <lineage>
        <taxon>Bacteria</taxon>
        <taxon>Pseudomonadati</taxon>
        <taxon>Pseudomonadota</taxon>
        <taxon>Betaproteobacteria</taxon>
        <taxon>Burkholderiales</taxon>
        <taxon>Comamonadaceae</taxon>
    </lineage>
</organism>
<feature type="domain" description="P-type ATPase A" evidence="12">
    <location>
        <begin position="183"/>
        <end position="281"/>
    </location>
</feature>
<dbReference type="InterPro" id="IPR059000">
    <property type="entry name" value="ATPase_P-type_domA"/>
</dbReference>
<keyword evidence="15" id="KW-1185">Reference proteome</keyword>
<name>A0A368XI79_9BURK</name>
<dbReference type="GO" id="GO:0005524">
    <property type="term" value="F:ATP binding"/>
    <property type="evidence" value="ECO:0007669"/>
    <property type="project" value="UniProtKB-UniRule"/>
</dbReference>
<keyword evidence="6 11" id="KW-0547">Nucleotide-binding</keyword>
<dbReference type="GO" id="GO:0060003">
    <property type="term" value="P:copper ion export"/>
    <property type="evidence" value="ECO:0007669"/>
    <property type="project" value="UniProtKB-ARBA"/>
</dbReference>
<dbReference type="GO" id="GO:0005886">
    <property type="term" value="C:plasma membrane"/>
    <property type="evidence" value="ECO:0007669"/>
    <property type="project" value="UniProtKB-SubCell"/>
</dbReference>
<dbReference type="GO" id="GO:0043682">
    <property type="term" value="F:P-type divalent copper transporter activity"/>
    <property type="evidence" value="ECO:0007669"/>
    <property type="project" value="TreeGrafter"/>
</dbReference>
<evidence type="ECO:0000256" key="2">
    <source>
        <dbReference type="ARBA" id="ARBA00006024"/>
    </source>
</evidence>
<dbReference type="Pfam" id="PF00122">
    <property type="entry name" value="E1-E2_ATPase"/>
    <property type="match status" value="1"/>
</dbReference>
<feature type="domain" description="Heavy metal binding" evidence="13">
    <location>
        <begin position="1"/>
        <end position="22"/>
    </location>
</feature>
<dbReference type="SUPFAM" id="SSF81665">
    <property type="entry name" value="Calcium ATPase, transmembrane domain M"/>
    <property type="match status" value="1"/>
</dbReference>
<evidence type="ECO:0000256" key="8">
    <source>
        <dbReference type="ARBA" id="ARBA00022967"/>
    </source>
</evidence>
<feature type="transmembrane region" description="Helical" evidence="11">
    <location>
        <begin position="105"/>
        <end position="124"/>
    </location>
</feature>
<keyword evidence="5 11" id="KW-0479">Metal-binding</keyword>
<dbReference type="GO" id="GO:0005507">
    <property type="term" value="F:copper ion binding"/>
    <property type="evidence" value="ECO:0007669"/>
    <property type="project" value="TreeGrafter"/>
</dbReference>
<comment type="caution">
    <text evidence="14">The sequence shown here is derived from an EMBL/GenBank/DDBJ whole genome shotgun (WGS) entry which is preliminary data.</text>
</comment>
<dbReference type="FunFam" id="2.70.150.10:FF:000020">
    <property type="entry name" value="Copper-exporting P-type ATPase A"/>
    <property type="match status" value="1"/>
</dbReference>
<dbReference type="SFLD" id="SFLDF00027">
    <property type="entry name" value="p-type_atpase"/>
    <property type="match status" value="1"/>
</dbReference>
<sequence length="697" mass="73006">MHPQVRQIGPGTCPICGMALEPLLATEDQGESPELTDMRRRLWIGAVLTAPVFALEMGGHVFNIHHLIAQQTSNWVQLLLATPVVLWAGWPFFARGAASIKNRSLNMFTLIALGTGAAWLYSIVATLMPQLFPQALRSDNGAVAVYFEAAAVITVLVLLGQVLELRAREKTSGAIKALLHLAPKTAVKVDANGADATVQVDAIQVGDLLRVRPGEKVPVDGELTEGKGNVDESMVTGEPVPVAKSVGSKVTAGTMNQTGGFVMRAEKVGADTLLSQIVHMVAAAQRSRAPIQRMADQVAGWFVPVVMLVALATFMVWLVWGPSPAFSYALVTSVAVLIIACPCALGLATPMSIMVGVGKGAQLGMLIRDAEALEKMEKVDTLVIDKTGTLTEGRPKVVHIEAAQGFTPQDVLRKLASVERASEHPLALAIVADAQERKLELSPVSDFDSPVGKGVVGTVAGTAVISGSLKFLAESGVDASALEGIAEQHRRNAATVIFVAINGQLAGFVAIADPIKQTTQQALEELKAIGMRVVMLTGDGKTTAQAVGQQLGIDEVVADVLPEDKAAVVKRLQGEGRTVAMAGDGVNDAPALAQATVGIAMGTGTDVAMESAGVTLLKGDLMGIVRARTLSRATMRNIRQNLVLSFAYNVAGIPLAAGVLYPFFGLLLSPVVAAAAMALSSVSVIANALRLRGLKLD</sequence>
<evidence type="ECO:0000256" key="11">
    <source>
        <dbReference type="RuleBase" id="RU362081"/>
    </source>
</evidence>
<dbReference type="PRINTS" id="PR00943">
    <property type="entry name" value="CUATPASE"/>
</dbReference>
<dbReference type="InterPro" id="IPR018303">
    <property type="entry name" value="ATPase_P-typ_P_site"/>
</dbReference>
<dbReference type="GO" id="GO:0016887">
    <property type="term" value="F:ATP hydrolysis activity"/>
    <property type="evidence" value="ECO:0007669"/>
    <property type="project" value="InterPro"/>
</dbReference>
<accession>A0A368XI79</accession>
<keyword evidence="8" id="KW-1278">Translocase</keyword>
<dbReference type="AlphaFoldDB" id="A0A368XI79"/>
<dbReference type="SUPFAM" id="SSF81653">
    <property type="entry name" value="Calcium ATPase, transduction domain A"/>
    <property type="match status" value="1"/>
</dbReference>
<dbReference type="GO" id="GO:0055070">
    <property type="term" value="P:copper ion homeostasis"/>
    <property type="evidence" value="ECO:0007669"/>
    <property type="project" value="TreeGrafter"/>
</dbReference>
<dbReference type="SFLD" id="SFLDG00002">
    <property type="entry name" value="C1.7:_P-type_atpase_like"/>
    <property type="match status" value="1"/>
</dbReference>
<dbReference type="Gene3D" id="3.40.50.1000">
    <property type="entry name" value="HAD superfamily/HAD-like"/>
    <property type="match status" value="1"/>
</dbReference>